<gene>
    <name evidence="1" type="ORF">S06H3_56709</name>
</gene>
<reference evidence="1" key="1">
    <citation type="journal article" date="2014" name="Front. Microbiol.">
        <title>High frequency of phylogenetically diverse reductive dehalogenase-homologous genes in deep subseafloor sedimentary metagenomes.</title>
        <authorList>
            <person name="Kawai M."/>
            <person name="Futagami T."/>
            <person name="Toyoda A."/>
            <person name="Takaki Y."/>
            <person name="Nishi S."/>
            <person name="Hori S."/>
            <person name="Arai W."/>
            <person name="Tsubouchi T."/>
            <person name="Morono Y."/>
            <person name="Uchiyama I."/>
            <person name="Ito T."/>
            <person name="Fujiyama A."/>
            <person name="Inagaki F."/>
            <person name="Takami H."/>
        </authorList>
    </citation>
    <scope>NUCLEOTIDE SEQUENCE</scope>
    <source>
        <strain evidence="1">Expedition CK06-06</strain>
    </source>
</reference>
<organism evidence="1">
    <name type="scientific">marine sediment metagenome</name>
    <dbReference type="NCBI Taxonomy" id="412755"/>
    <lineage>
        <taxon>unclassified sequences</taxon>
        <taxon>metagenomes</taxon>
        <taxon>ecological metagenomes</taxon>
    </lineage>
</organism>
<proteinExistence type="predicted"/>
<protein>
    <submittedName>
        <fullName evidence="1">Uncharacterized protein</fullName>
    </submittedName>
</protein>
<accession>X1QIG8</accession>
<sequence>MRVDIVSGKARKLVIALLSLTLIIGITTIAPAAQDMIFTYSDAAYTLPATTFGDGGTVYVEVTDNVTSLTGALTIPVTNDQEANSISVSVTEGATYIY</sequence>
<name>X1QIG8_9ZZZZ</name>
<dbReference type="EMBL" id="BARV01036502">
    <property type="protein sequence ID" value="GAI54606.1"/>
    <property type="molecule type" value="Genomic_DNA"/>
</dbReference>
<dbReference type="AlphaFoldDB" id="X1QIG8"/>
<evidence type="ECO:0000313" key="1">
    <source>
        <dbReference type="EMBL" id="GAI54606.1"/>
    </source>
</evidence>
<feature type="non-terminal residue" evidence="1">
    <location>
        <position position="98"/>
    </location>
</feature>
<comment type="caution">
    <text evidence="1">The sequence shown here is derived from an EMBL/GenBank/DDBJ whole genome shotgun (WGS) entry which is preliminary data.</text>
</comment>